<dbReference type="OrthoDB" id="5906661at2"/>
<reference evidence="2 4" key="1">
    <citation type="submission" date="2007-03" db="EMBL/GenBank/DDBJ databases">
        <authorList>
            <person name="Heidelberg J."/>
        </authorList>
    </citation>
    <scope>NUCLEOTIDE SEQUENCE [LARGE SCALE GENOMIC DNA]</scope>
    <source>
        <strain evidence="4">ATCC 39541 / Classical Ogawa 395 / O395</strain>
        <strain evidence="2">O395</strain>
    </source>
</reference>
<dbReference type="KEGG" id="vcr:VC395_1281"/>
<evidence type="ECO:0000313" key="2">
    <source>
        <dbReference type="EMBL" id="ABQ21291.1"/>
    </source>
</evidence>
<dbReference type="RefSeq" id="WP_000065387.1">
    <property type="nucleotide sequence ID" value="NC_009457.1"/>
</dbReference>
<dbReference type="AlphaFoldDB" id="A0A0H3AKT8"/>
<sequence>MSNIKNEYQGAKGLRAISELTGIPKPTLHQRIYRLGMTVEEAVNHQKGIYVKKKQHEYQGIVGLAAISRQYGVPLRTLYSRVISQGMTVEEAVNKPIRRGLNLLAKRAAQPKTQPEPQASVKASKAESVKPDLINPLWKLALGISA</sequence>
<feature type="region of interest" description="Disordered" evidence="1">
    <location>
        <begin position="108"/>
        <end position="127"/>
    </location>
</feature>
<name>A0A0H3AKT8_VIBC3</name>
<evidence type="ECO:0000313" key="4">
    <source>
        <dbReference type="Proteomes" id="UP000000249"/>
    </source>
</evidence>
<dbReference type="EMBL" id="CP000627">
    <property type="protein sequence ID" value="ABQ21723.1"/>
    <property type="molecule type" value="Genomic_DNA"/>
</dbReference>
<protein>
    <submittedName>
        <fullName evidence="2">Uncharacterized protein</fullName>
    </submittedName>
</protein>
<evidence type="ECO:0000256" key="1">
    <source>
        <dbReference type="SAM" id="MobiDB-lite"/>
    </source>
</evidence>
<dbReference type="KEGG" id="vcr:VC395_1150"/>
<gene>
    <name evidence="2" type="ordered locus">VC0395_A0653</name>
    <name evidence="3" type="ordered locus">VC0395_A0784</name>
</gene>
<dbReference type="KEGG" id="vco:VC0395_A0784"/>
<organism evidence="2 4">
    <name type="scientific">Vibrio cholerae serotype O1 (strain ATCC 39541 / Classical Ogawa 395 / O395)</name>
    <dbReference type="NCBI Taxonomy" id="345073"/>
    <lineage>
        <taxon>Bacteria</taxon>
        <taxon>Pseudomonadati</taxon>
        <taxon>Pseudomonadota</taxon>
        <taxon>Gammaproteobacteria</taxon>
        <taxon>Vibrionales</taxon>
        <taxon>Vibrionaceae</taxon>
        <taxon>Vibrio</taxon>
    </lineage>
</organism>
<dbReference type="KEGG" id="vco:VC0395_A0653"/>
<dbReference type="eggNOG" id="ENOG5031Q4N">
    <property type="taxonomic scope" value="Bacteria"/>
</dbReference>
<evidence type="ECO:0000313" key="3">
    <source>
        <dbReference type="EMBL" id="ABQ21723.1"/>
    </source>
</evidence>
<accession>A0A0H3AKT8</accession>
<dbReference type="EMBL" id="CP000627">
    <property type="protein sequence ID" value="ABQ21291.1"/>
    <property type="molecule type" value="Genomic_DNA"/>
</dbReference>
<dbReference type="PATRIC" id="fig|345073.21.peg.1117"/>
<dbReference type="Proteomes" id="UP000000249">
    <property type="component" value="Chromosome 1"/>
</dbReference>
<proteinExistence type="predicted"/>